<gene>
    <name evidence="4" type="primary">LOC100833692</name>
    <name evidence="3" type="ORF">BRADI_2g41150v3</name>
</gene>
<dbReference type="KEGG" id="bdi:100833692"/>
<evidence type="ECO:0000313" key="4">
    <source>
        <dbReference type="EnsemblPlants" id="KQK08315"/>
    </source>
</evidence>
<evidence type="ECO:0000259" key="2">
    <source>
        <dbReference type="PROSITE" id="PS50812"/>
    </source>
</evidence>
<feature type="compositionally biased region" description="Basic residues" evidence="1">
    <location>
        <begin position="657"/>
        <end position="667"/>
    </location>
</feature>
<dbReference type="Proteomes" id="UP000008810">
    <property type="component" value="Chromosome 2"/>
</dbReference>
<accession>I1HNL6</accession>
<proteinExistence type="predicted"/>
<dbReference type="PROSITE" id="PS50812">
    <property type="entry name" value="PWWP"/>
    <property type="match status" value="1"/>
</dbReference>
<reference evidence="3 4" key="1">
    <citation type="journal article" date="2010" name="Nature">
        <title>Genome sequencing and analysis of the model grass Brachypodium distachyon.</title>
        <authorList>
            <consortium name="International Brachypodium Initiative"/>
        </authorList>
    </citation>
    <scope>NUCLEOTIDE SEQUENCE [LARGE SCALE GENOMIC DNA]</scope>
    <source>
        <strain evidence="3 4">Bd21</strain>
    </source>
</reference>
<dbReference type="InterPro" id="IPR000313">
    <property type="entry name" value="PWWP_dom"/>
</dbReference>
<dbReference type="ExpressionAtlas" id="I1HNL6">
    <property type="expression patterns" value="baseline"/>
</dbReference>
<keyword evidence="5" id="KW-1185">Reference proteome</keyword>
<dbReference type="AlphaFoldDB" id="I1HNL6"/>
<name>I1HNL6_BRADI</name>
<feature type="compositionally biased region" description="Polar residues" evidence="1">
    <location>
        <begin position="262"/>
        <end position="273"/>
    </location>
</feature>
<feature type="domain" description="PWWP" evidence="2">
    <location>
        <begin position="21"/>
        <end position="77"/>
    </location>
</feature>
<evidence type="ECO:0000313" key="3">
    <source>
        <dbReference type="EMBL" id="KQK08315.1"/>
    </source>
</evidence>
<reference evidence="3" key="2">
    <citation type="submission" date="2017-06" db="EMBL/GenBank/DDBJ databases">
        <title>WGS assembly of Brachypodium distachyon.</title>
        <authorList>
            <consortium name="The International Brachypodium Initiative"/>
            <person name="Lucas S."/>
            <person name="Harmon-Smith M."/>
            <person name="Lail K."/>
            <person name="Tice H."/>
            <person name="Grimwood J."/>
            <person name="Bruce D."/>
            <person name="Barry K."/>
            <person name="Shu S."/>
            <person name="Lindquist E."/>
            <person name="Wang M."/>
            <person name="Pitluck S."/>
            <person name="Vogel J.P."/>
            <person name="Garvin D.F."/>
            <person name="Mockler T.C."/>
            <person name="Schmutz J."/>
            <person name="Rokhsar D."/>
            <person name="Bevan M.W."/>
        </authorList>
    </citation>
    <scope>NUCLEOTIDE SEQUENCE</scope>
    <source>
        <strain evidence="3">Bd21</strain>
    </source>
</reference>
<dbReference type="Gene3D" id="2.30.30.140">
    <property type="match status" value="1"/>
</dbReference>
<feature type="compositionally biased region" description="Low complexity" evidence="1">
    <location>
        <begin position="191"/>
        <end position="200"/>
    </location>
</feature>
<organism evidence="4">
    <name type="scientific">Brachypodium distachyon</name>
    <name type="common">Purple false brome</name>
    <name type="synonym">Trachynia distachya</name>
    <dbReference type="NCBI Taxonomy" id="15368"/>
    <lineage>
        <taxon>Eukaryota</taxon>
        <taxon>Viridiplantae</taxon>
        <taxon>Streptophyta</taxon>
        <taxon>Embryophyta</taxon>
        <taxon>Tracheophyta</taxon>
        <taxon>Spermatophyta</taxon>
        <taxon>Magnoliopsida</taxon>
        <taxon>Liliopsida</taxon>
        <taxon>Poales</taxon>
        <taxon>Poaceae</taxon>
        <taxon>BOP clade</taxon>
        <taxon>Pooideae</taxon>
        <taxon>Stipodae</taxon>
        <taxon>Brachypodieae</taxon>
        <taxon>Brachypodium</taxon>
    </lineage>
</organism>
<dbReference type="CDD" id="cd05162">
    <property type="entry name" value="PWWP"/>
    <property type="match status" value="1"/>
</dbReference>
<feature type="region of interest" description="Disordered" evidence="1">
    <location>
        <begin position="627"/>
        <end position="714"/>
    </location>
</feature>
<evidence type="ECO:0000256" key="1">
    <source>
        <dbReference type="SAM" id="MobiDB-lite"/>
    </source>
</evidence>
<protein>
    <recommendedName>
        <fullName evidence="2">PWWP domain-containing protein</fullName>
    </recommendedName>
</protein>
<dbReference type="HOGENOM" id="CLU_014737_1_0_1"/>
<dbReference type="Gramene" id="KQK08315">
    <property type="protein sequence ID" value="KQK08315"/>
    <property type="gene ID" value="BRADI_2g41150v3"/>
</dbReference>
<dbReference type="PANTHER" id="PTHR33697">
    <property type="entry name" value="T17B22.17 PROTEIN-RELATED"/>
    <property type="match status" value="1"/>
</dbReference>
<dbReference type="EMBL" id="CM000881">
    <property type="protein sequence ID" value="KQK08315.1"/>
    <property type="molecule type" value="Genomic_DNA"/>
</dbReference>
<dbReference type="EnsemblPlants" id="KQK08315">
    <property type="protein sequence ID" value="KQK08315"/>
    <property type="gene ID" value="BRADI_2g41150v3"/>
</dbReference>
<sequence>MGSVGGEEEFPAGVTGADAEVGALVWVRRRNGSWWPGRILGQDELPENCVVPPRSAGTPIKLLGRPDGSIDWYNLEKSKRVKAFRCGEYEECIEKAKVLAHQHKRAYNEGKYVRREDAILHALEIERSRFPDENEVDDVVCASQSTYSAKSKNTSGTNKRSSRVARGLYDIEEKSPQGLSPASFKVPQNISSSSTRYASSSRKKRKTSNKFEGNTGQGFRRMRDLIGSKKAPRQKSSAGSNGYQDLPLLESGTSFGYELSSTNGIKNSKQSHSLTKRKRSNIGQAYENSRKKDRRRPLSKLSEDSAVTVPSYSPWDLSGQSSVQYPGDKLSNVFESSKGKSALSVNVNNYSYSSGTSSAETLADASWTNHSGATKAFQLKEEVSGTTGFLNDDCSDGDEVFDTRFTMEDDVLAEGHLHTRESCAYVKDAILKPKRRTTDYSITSSKKQNIQVDKNLLVQQYERKIKHQEQGEDVIGLDAREASASFCKHTDPGNNMEDMIVPGAGGAGVMGQQYCESGPEHDESSETISNHSHSGMVVAASAYYKSPLQMILPEQKPDLKYATCHSVKPIKSVFRDYKLYDVELEADGTFKGHRVPLVSLDSEWNGKPIVGLPVTVKVLDDSCAAESRDVDHPATSSLNHLLKGSKVAEPRQPRSSHASRSKHSGRKKISERDTDKSWRPHTKQSTTSSPKKMRRLSSFASSRRERKNRKPVLGKIGGPTIACIPLRLVFSRINEALSFPVRSGNPTGVALPGLCIEESP</sequence>
<dbReference type="eggNOG" id="ENOG502QUJY">
    <property type="taxonomic scope" value="Eukaryota"/>
</dbReference>
<dbReference type="GeneID" id="100833692"/>
<reference evidence="4" key="3">
    <citation type="submission" date="2018-08" db="UniProtKB">
        <authorList>
            <consortium name="EnsemblPlants"/>
        </authorList>
    </citation>
    <scope>IDENTIFICATION</scope>
    <source>
        <strain evidence="4">cv. Bd21</strain>
    </source>
</reference>
<dbReference type="RefSeq" id="XP_003569211.1">
    <property type="nucleotide sequence ID" value="XM_003569163.4"/>
</dbReference>
<dbReference type="OrthoDB" id="607790at2759"/>
<dbReference type="SUPFAM" id="SSF63748">
    <property type="entry name" value="Tudor/PWWP/MBT"/>
    <property type="match status" value="1"/>
</dbReference>
<dbReference type="PANTHER" id="PTHR33697:SF1">
    <property type="entry name" value="TUDOR_PWWP_MBT SUPERFAMILY PROTEIN"/>
    <property type="match status" value="1"/>
</dbReference>
<feature type="region of interest" description="Disordered" evidence="1">
    <location>
        <begin position="174"/>
        <end position="223"/>
    </location>
</feature>
<feature type="region of interest" description="Disordered" evidence="1">
    <location>
        <begin position="262"/>
        <end position="320"/>
    </location>
</feature>
<dbReference type="Pfam" id="PF00855">
    <property type="entry name" value="PWWP"/>
    <property type="match status" value="1"/>
</dbReference>
<evidence type="ECO:0000313" key="5">
    <source>
        <dbReference type="Proteomes" id="UP000008810"/>
    </source>
</evidence>
<dbReference type="OMA" id="NGMVMSQ"/>
<dbReference type="InterPro" id="IPR044679">
    <property type="entry name" value="PWWP2-like"/>
</dbReference>
<dbReference type="STRING" id="15368.I1HNL6"/>
<feature type="compositionally biased region" description="Basic and acidic residues" evidence="1">
    <location>
        <begin position="668"/>
        <end position="678"/>
    </location>
</feature>